<proteinExistence type="predicted"/>
<evidence type="ECO:0000313" key="2">
    <source>
        <dbReference type="Proteomes" id="UP000317122"/>
    </source>
</evidence>
<evidence type="ECO:0008006" key="3">
    <source>
        <dbReference type="Google" id="ProtNLM"/>
    </source>
</evidence>
<protein>
    <recommendedName>
        <fullName evidence="3">DUF2958 family protein</fullName>
    </recommendedName>
</protein>
<dbReference type="Proteomes" id="UP000317122">
    <property type="component" value="Unassembled WGS sequence"/>
</dbReference>
<keyword evidence="2" id="KW-1185">Reference proteome</keyword>
<sequence>MTLLSRLPAEMIARLERNHQANCVAREVEQPELDHKPVVKLIVPTGRATWLLTEFDRDSEQFFRLCDLGMGCPELGYVALSDLDSLRGPLGSLVDYDMTFVASKPISAYADDARRRGFIAA</sequence>
<comment type="caution">
    <text evidence="1">The sequence shown here is derived from an EMBL/GenBank/DDBJ whole genome shotgun (WGS) entry which is preliminary data.</text>
</comment>
<dbReference type="AlphaFoldDB" id="A0A562M7A8"/>
<evidence type="ECO:0000313" key="1">
    <source>
        <dbReference type="EMBL" id="TWI15817.1"/>
    </source>
</evidence>
<gene>
    <name evidence="1" type="ORF">IQ26_07771</name>
</gene>
<organism evidence="1 2">
    <name type="scientific">Mesorhizobium tianshanense</name>
    <dbReference type="NCBI Taxonomy" id="39844"/>
    <lineage>
        <taxon>Bacteria</taxon>
        <taxon>Pseudomonadati</taxon>
        <taxon>Pseudomonadota</taxon>
        <taxon>Alphaproteobacteria</taxon>
        <taxon>Hyphomicrobiales</taxon>
        <taxon>Phyllobacteriaceae</taxon>
        <taxon>Mesorhizobium</taxon>
    </lineage>
</organism>
<name>A0A562M7A8_9HYPH</name>
<dbReference type="Pfam" id="PF11171">
    <property type="entry name" value="DUF2958"/>
    <property type="match status" value="1"/>
</dbReference>
<dbReference type="EMBL" id="VLKT01000155">
    <property type="protein sequence ID" value="TWI15817.1"/>
    <property type="molecule type" value="Genomic_DNA"/>
</dbReference>
<reference evidence="1 2" key="1">
    <citation type="journal article" date="2015" name="Stand. Genomic Sci.">
        <title>Genomic Encyclopedia of Bacterial and Archaeal Type Strains, Phase III: the genomes of soil and plant-associated and newly described type strains.</title>
        <authorList>
            <person name="Whitman W.B."/>
            <person name="Woyke T."/>
            <person name="Klenk H.P."/>
            <person name="Zhou Y."/>
            <person name="Lilburn T.G."/>
            <person name="Beck B.J."/>
            <person name="De Vos P."/>
            <person name="Vandamme P."/>
            <person name="Eisen J.A."/>
            <person name="Garrity G."/>
            <person name="Hugenholtz P."/>
            <person name="Kyrpides N.C."/>
        </authorList>
    </citation>
    <scope>NUCLEOTIDE SEQUENCE [LARGE SCALE GENOMIC DNA]</scope>
    <source>
        <strain evidence="1 2">CGMCC 1.2546</strain>
    </source>
</reference>
<dbReference type="InterPro" id="IPR021341">
    <property type="entry name" value="DUF2958"/>
</dbReference>
<accession>A0A562M7A8</accession>
<dbReference type="RefSeq" id="WP_240547490.1">
    <property type="nucleotide sequence ID" value="NZ_BSPF01000038.1"/>
</dbReference>